<comment type="caution">
    <text evidence="1">The sequence shown here is derived from an EMBL/GenBank/DDBJ whole genome shotgun (WGS) entry which is preliminary data.</text>
</comment>
<dbReference type="Proteomes" id="UP000580910">
    <property type="component" value="Unassembled WGS sequence"/>
</dbReference>
<protein>
    <submittedName>
        <fullName evidence="1">Uncharacterized protein</fullName>
    </submittedName>
</protein>
<organism evidence="1 2">
    <name type="scientific">Nocardioides ginsengisegetis</name>
    <dbReference type="NCBI Taxonomy" id="661491"/>
    <lineage>
        <taxon>Bacteria</taxon>
        <taxon>Bacillati</taxon>
        <taxon>Actinomycetota</taxon>
        <taxon>Actinomycetes</taxon>
        <taxon>Propionibacteriales</taxon>
        <taxon>Nocardioidaceae</taxon>
        <taxon>Nocardioides</taxon>
    </lineage>
</organism>
<accession>A0A7W3IZP0</accession>
<proteinExistence type="predicted"/>
<dbReference type="EMBL" id="JACGXA010000001">
    <property type="protein sequence ID" value="MBA8803581.1"/>
    <property type="molecule type" value="Genomic_DNA"/>
</dbReference>
<keyword evidence="2" id="KW-1185">Reference proteome</keyword>
<reference evidence="1 2" key="1">
    <citation type="submission" date="2020-07" db="EMBL/GenBank/DDBJ databases">
        <title>Sequencing the genomes of 1000 actinobacteria strains.</title>
        <authorList>
            <person name="Klenk H.-P."/>
        </authorList>
    </citation>
    <scope>NUCLEOTIDE SEQUENCE [LARGE SCALE GENOMIC DNA]</scope>
    <source>
        <strain evidence="1 2">DSM 21349</strain>
    </source>
</reference>
<dbReference type="AlphaFoldDB" id="A0A7W3IZP0"/>
<sequence>MAAHVRRIVDEAPPLTAEQRERLRAILRPTSPGARR</sequence>
<gene>
    <name evidence="1" type="ORF">FB382_001872</name>
</gene>
<evidence type="ECO:0000313" key="1">
    <source>
        <dbReference type="EMBL" id="MBA8803581.1"/>
    </source>
</evidence>
<evidence type="ECO:0000313" key="2">
    <source>
        <dbReference type="Proteomes" id="UP000580910"/>
    </source>
</evidence>
<name>A0A7W3IZP0_9ACTN</name>